<dbReference type="AlphaFoldDB" id="A0A5C4R613"/>
<accession>A0A5C4R613</accession>
<comment type="caution">
    <text evidence="1">The sequence shown here is derived from an EMBL/GenBank/DDBJ whole genome shotgun (WGS) entry which is preliminary data.</text>
</comment>
<keyword evidence="2" id="KW-1185">Reference proteome</keyword>
<reference evidence="1 2" key="1">
    <citation type="submission" date="2019-06" db="EMBL/GenBank/DDBJ databases">
        <authorList>
            <person name="Li J."/>
        </authorList>
    </citation>
    <scope>NUCLEOTIDE SEQUENCE [LARGE SCALE GENOMIC DNA]</scope>
    <source>
        <strain evidence="1 2">CGMCC 1.8012</strain>
    </source>
</reference>
<dbReference type="EMBL" id="VDDC01000015">
    <property type="protein sequence ID" value="TNH39403.1"/>
    <property type="molecule type" value="Genomic_DNA"/>
</dbReference>
<sequence>MPRHRIHEPIFPENRALYIIWCEERQGDRYFLAAGHLSAMLAAWDALADYSPRDRLLLQFGSRVLRSREPE</sequence>
<organism evidence="1 2">
    <name type="scientific">Paracoccus haeundaensis</name>
    <dbReference type="NCBI Taxonomy" id="225362"/>
    <lineage>
        <taxon>Bacteria</taxon>
        <taxon>Pseudomonadati</taxon>
        <taxon>Pseudomonadota</taxon>
        <taxon>Alphaproteobacteria</taxon>
        <taxon>Rhodobacterales</taxon>
        <taxon>Paracoccaceae</taxon>
        <taxon>Paracoccus</taxon>
    </lineage>
</organism>
<dbReference type="Proteomes" id="UP000304880">
    <property type="component" value="Unassembled WGS sequence"/>
</dbReference>
<gene>
    <name evidence="1" type="ORF">FHD67_09510</name>
</gene>
<dbReference type="RefSeq" id="WP_139598566.1">
    <property type="nucleotide sequence ID" value="NZ_VDDC01000015.1"/>
</dbReference>
<name>A0A5C4R613_9RHOB</name>
<evidence type="ECO:0000313" key="2">
    <source>
        <dbReference type="Proteomes" id="UP000304880"/>
    </source>
</evidence>
<proteinExistence type="predicted"/>
<protein>
    <submittedName>
        <fullName evidence="1">Uncharacterized protein</fullName>
    </submittedName>
</protein>
<evidence type="ECO:0000313" key="1">
    <source>
        <dbReference type="EMBL" id="TNH39403.1"/>
    </source>
</evidence>